<dbReference type="GO" id="GO:0055107">
    <property type="term" value="P:Golgi to secretory granule transport"/>
    <property type="evidence" value="ECO:0007669"/>
    <property type="project" value="TreeGrafter"/>
</dbReference>
<dbReference type="PANTHER" id="PTHR32123:SF10">
    <property type="entry name" value="BICD FAMILY-LIKE CARGO ADAPTER 1-RELATED"/>
    <property type="match status" value="1"/>
</dbReference>
<sequence>MEDTQDTDLLCVPERGSSTLSTLARFQQLSVGKENTTVLQGPVEVEHAEKEVDTVGDLVSEQLGAGENMAGPASLHDLPDLLWSGSPLRRRVSSPVCNTLKEVRREVELSRRRSLKLKAQVERLQGQDGPGWSQHKEQVTEEIRSILRLLLPLTDVDPNQADAQESPMDAVLSQLRNVARALALDHTKQAERTDGGSAVLQQALRDRDEALAKKSAMEAELLRSKTEMMSLNNQLLEAVQHRLELSLELEAWKEDVQLILQQQILSQQQEEQNQKKSSRFLTFKRGNKTPPKASPSQSPVPITPVAQRWREKLRRGRANQLGDIPSQADHRASQVAAGESGENTFQTISLE</sequence>
<evidence type="ECO:0000256" key="1">
    <source>
        <dbReference type="ARBA" id="ARBA00023054"/>
    </source>
</evidence>
<dbReference type="InterPro" id="IPR051149">
    <property type="entry name" value="Spindly/BICDR_Dynein_Adapter"/>
</dbReference>
<evidence type="ECO:0000313" key="5">
    <source>
        <dbReference type="Proteomes" id="UP000694580"/>
    </source>
</evidence>
<reference evidence="4" key="3">
    <citation type="submission" date="2025-09" db="UniProtKB">
        <authorList>
            <consortium name="Ensembl"/>
        </authorList>
    </citation>
    <scope>IDENTIFICATION</scope>
</reference>
<evidence type="ECO:0000256" key="2">
    <source>
        <dbReference type="SAM" id="Coils"/>
    </source>
</evidence>
<dbReference type="PANTHER" id="PTHR32123">
    <property type="entry name" value="BICD FAMILY-LIKE CARGO ADAPTER"/>
    <property type="match status" value="1"/>
</dbReference>
<proteinExistence type="predicted"/>
<dbReference type="GeneTree" id="ENSGT00940000165761"/>
<dbReference type="GeneID" id="114793184"/>
<evidence type="ECO:0000256" key="3">
    <source>
        <dbReference type="SAM" id="MobiDB-lite"/>
    </source>
</evidence>
<feature type="coiled-coil region" evidence="2">
    <location>
        <begin position="200"/>
        <end position="234"/>
    </location>
</feature>
<dbReference type="RefSeq" id="XP_028840771.1">
    <property type="nucleotide sequence ID" value="XM_028984938.1"/>
</dbReference>
<protein>
    <recommendedName>
        <fullName evidence="6">BICD family-like cargo adapter 1</fullName>
    </recommendedName>
</protein>
<dbReference type="Ensembl" id="ENSDCDT00010028351.1">
    <property type="protein sequence ID" value="ENSDCDP00010023405.1"/>
    <property type="gene ID" value="ENSDCDG00010014241.1"/>
</dbReference>
<evidence type="ECO:0008006" key="6">
    <source>
        <dbReference type="Google" id="ProtNLM"/>
    </source>
</evidence>
<dbReference type="Proteomes" id="UP000694580">
    <property type="component" value="Chromosome 6"/>
</dbReference>
<keyword evidence="1 2" id="KW-0175">Coiled coil</keyword>
<keyword evidence="5" id="KW-1185">Reference proteome</keyword>
<organism evidence="4 5">
    <name type="scientific">Denticeps clupeoides</name>
    <name type="common">denticle herring</name>
    <dbReference type="NCBI Taxonomy" id="299321"/>
    <lineage>
        <taxon>Eukaryota</taxon>
        <taxon>Metazoa</taxon>
        <taxon>Chordata</taxon>
        <taxon>Craniata</taxon>
        <taxon>Vertebrata</taxon>
        <taxon>Euteleostomi</taxon>
        <taxon>Actinopterygii</taxon>
        <taxon>Neopterygii</taxon>
        <taxon>Teleostei</taxon>
        <taxon>Clupei</taxon>
        <taxon>Clupeiformes</taxon>
        <taxon>Denticipitoidei</taxon>
        <taxon>Denticipitidae</taxon>
        <taxon>Denticeps</taxon>
    </lineage>
</organism>
<name>A0AAY4BR56_9TELE</name>
<accession>A0AAY4BR56</accession>
<feature type="region of interest" description="Disordered" evidence="3">
    <location>
        <begin position="270"/>
        <end position="351"/>
    </location>
</feature>
<reference evidence="4" key="2">
    <citation type="submission" date="2025-08" db="UniProtKB">
        <authorList>
            <consortium name="Ensembl"/>
        </authorList>
    </citation>
    <scope>IDENTIFICATION</scope>
</reference>
<evidence type="ECO:0000313" key="4">
    <source>
        <dbReference type="Ensembl" id="ENSDCDP00010023405.1"/>
    </source>
</evidence>
<feature type="compositionally biased region" description="Polar residues" evidence="3">
    <location>
        <begin position="341"/>
        <end position="351"/>
    </location>
</feature>
<dbReference type="GO" id="GO:0047496">
    <property type="term" value="P:vesicle transport along microtubule"/>
    <property type="evidence" value="ECO:0007669"/>
    <property type="project" value="TreeGrafter"/>
</dbReference>
<gene>
    <name evidence="4" type="primary">bicdl2l</name>
</gene>
<dbReference type="AlphaFoldDB" id="A0AAY4BR56"/>
<reference evidence="4 5" key="1">
    <citation type="submission" date="2020-06" db="EMBL/GenBank/DDBJ databases">
        <authorList>
            <consortium name="Wellcome Sanger Institute Data Sharing"/>
        </authorList>
    </citation>
    <scope>NUCLEOTIDE SEQUENCE [LARGE SCALE GENOMIC DNA]</scope>
</reference>